<dbReference type="PROSITE" id="PS50929">
    <property type="entry name" value="ABC_TM1F"/>
    <property type="match status" value="1"/>
</dbReference>
<gene>
    <name evidence="13" type="primary">mdlB</name>
    <name evidence="13" type="ORF">GCM10017643_26290</name>
</gene>
<keyword evidence="9 10" id="KW-0472">Membrane</keyword>
<dbReference type="InterPro" id="IPR003593">
    <property type="entry name" value="AAA+_ATPase"/>
</dbReference>
<dbReference type="GO" id="GO:0005524">
    <property type="term" value="F:ATP binding"/>
    <property type="evidence" value="ECO:0007669"/>
    <property type="project" value="UniProtKB-KW"/>
</dbReference>
<dbReference type="PROSITE" id="PS00211">
    <property type="entry name" value="ABC_TRANSPORTER_1"/>
    <property type="match status" value="1"/>
</dbReference>
<protein>
    <submittedName>
        <fullName evidence="13">Multidrug ABC transporter ATPase/permease</fullName>
    </submittedName>
</protein>
<dbReference type="SMART" id="SM00382">
    <property type="entry name" value="AAA"/>
    <property type="match status" value="1"/>
</dbReference>
<dbReference type="GO" id="GO:0005886">
    <property type="term" value="C:plasma membrane"/>
    <property type="evidence" value="ECO:0007669"/>
    <property type="project" value="UniProtKB-SubCell"/>
</dbReference>
<name>A0A9W6JA50_9HYPH</name>
<dbReference type="EMBL" id="BSFJ01000017">
    <property type="protein sequence ID" value="GLK72513.1"/>
    <property type="molecule type" value="Genomic_DNA"/>
</dbReference>
<keyword evidence="7" id="KW-0067">ATP-binding</keyword>
<dbReference type="PANTHER" id="PTHR24221">
    <property type="entry name" value="ATP-BINDING CASSETTE SUB-FAMILY B"/>
    <property type="match status" value="1"/>
</dbReference>
<feature type="transmembrane region" description="Helical" evidence="10">
    <location>
        <begin position="57"/>
        <end position="74"/>
    </location>
</feature>
<evidence type="ECO:0000256" key="9">
    <source>
        <dbReference type="ARBA" id="ARBA00023136"/>
    </source>
</evidence>
<evidence type="ECO:0000256" key="10">
    <source>
        <dbReference type="SAM" id="Phobius"/>
    </source>
</evidence>
<dbReference type="InterPro" id="IPR036640">
    <property type="entry name" value="ABC1_TM_sf"/>
</dbReference>
<reference evidence="13" key="1">
    <citation type="journal article" date="2014" name="Int. J. Syst. Evol. Microbiol.">
        <title>Complete genome sequence of Corynebacterium casei LMG S-19264T (=DSM 44701T), isolated from a smear-ripened cheese.</title>
        <authorList>
            <consortium name="US DOE Joint Genome Institute (JGI-PGF)"/>
            <person name="Walter F."/>
            <person name="Albersmeier A."/>
            <person name="Kalinowski J."/>
            <person name="Ruckert C."/>
        </authorList>
    </citation>
    <scope>NUCLEOTIDE SEQUENCE</scope>
    <source>
        <strain evidence="13">VKM B-2484</strain>
    </source>
</reference>
<dbReference type="InterPro" id="IPR017871">
    <property type="entry name" value="ABC_transporter-like_CS"/>
</dbReference>
<dbReference type="PANTHER" id="PTHR24221:SF654">
    <property type="entry name" value="ATP-BINDING CASSETTE SUB-FAMILY B MEMBER 6"/>
    <property type="match status" value="1"/>
</dbReference>
<dbReference type="Proteomes" id="UP001143370">
    <property type="component" value="Unassembled WGS sequence"/>
</dbReference>
<evidence type="ECO:0000256" key="7">
    <source>
        <dbReference type="ARBA" id="ARBA00022840"/>
    </source>
</evidence>
<evidence type="ECO:0000259" key="11">
    <source>
        <dbReference type="PROSITE" id="PS50893"/>
    </source>
</evidence>
<evidence type="ECO:0000259" key="12">
    <source>
        <dbReference type="PROSITE" id="PS50929"/>
    </source>
</evidence>
<feature type="transmembrane region" description="Helical" evidence="10">
    <location>
        <begin position="182"/>
        <end position="198"/>
    </location>
</feature>
<sequence length="582" mass="62838">MPKQTILSALRELFMELSPARRRSFVPLMLLMLVGAFAELFSLGALVVFLSMIAEPAALSRFALLNWLFTVLGASTQTEVIYLSTFIFAVAALGAAAIRVILQKESMTFVYGVSYEISSRLFRYTLAQDYIYHTRRNSSEILAAVNKAQQVTGELLVPLMQAVVSVVLAAFIIAGLMWIDPVVAVASGGGLAAIYLITSRVCHARLRRNSLIAAKAQGHRVRVMQEGLGGIRDILLDRSQPVFTEDYERAEAELRDARVSTALAAQSPRYIVEGLGMVVVAVVACVTSVNSGGIAAVLPTLGALALGAQRLLPLLQQIYGAWASSTGNRQLLLDLVDLLRQGAPPALATDAKLSFNEGVEIEHVGYRYAKDGRSALVDINLSIPRGARIGIAGKTGSGKSTLMDIIIGLLEPSEGEIRVDGVPLTAANRYAWQRYIAHVPQAIFLSDASIAENIAFGVRYADIDLERVKHAAEQAELTDVIAALPQGYQTKVGERGVQLSGGQRQRIGIARALYKQASVLVFDEATSALDNETEAAVMSAIERLDRTLTLIVIAHRLSTLEGCDMIVRLENGRALVQEKVGP</sequence>
<dbReference type="GO" id="GO:0016887">
    <property type="term" value="F:ATP hydrolysis activity"/>
    <property type="evidence" value="ECO:0007669"/>
    <property type="project" value="InterPro"/>
</dbReference>
<keyword evidence="3" id="KW-0813">Transport</keyword>
<dbReference type="Gene3D" id="3.40.50.300">
    <property type="entry name" value="P-loop containing nucleotide triphosphate hydrolases"/>
    <property type="match status" value="1"/>
</dbReference>
<dbReference type="InterPro" id="IPR003439">
    <property type="entry name" value="ABC_transporter-like_ATP-bd"/>
</dbReference>
<evidence type="ECO:0000256" key="3">
    <source>
        <dbReference type="ARBA" id="ARBA00022448"/>
    </source>
</evidence>
<organism evidence="13 14">
    <name type="scientific">Ancylobacter dichloromethanicus</name>
    <dbReference type="NCBI Taxonomy" id="518825"/>
    <lineage>
        <taxon>Bacteria</taxon>
        <taxon>Pseudomonadati</taxon>
        <taxon>Pseudomonadota</taxon>
        <taxon>Alphaproteobacteria</taxon>
        <taxon>Hyphomicrobiales</taxon>
        <taxon>Xanthobacteraceae</taxon>
        <taxon>Ancylobacter</taxon>
    </lineage>
</organism>
<dbReference type="AlphaFoldDB" id="A0A9W6JA50"/>
<keyword evidence="5 10" id="KW-0812">Transmembrane</keyword>
<comment type="caution">
    <text evidence="13">The sequence shown here is derived from an EMBL/GenBank/DDBJ whole genome shotgun (WGS) entry which is preliminary data.</text>
</comment>
<reference evidence="13" key="2">
    <citation type="submission" date="2023-01" db="EMBL/GenBank/DDBJ databases">
        <authorList>
            <person name="Sun Q."/>
            <person name="Evtushenko L."/>
        </authorList>
    </citation>
    <scope>NUCLEOTIDE SEQUENCE</scope>
    <source>
        <strain evidence="13">VKM B-2484</strain>
    </source>
</reference>
<dbReference type="Pfam" id="PF00664">
    <property type="entry name" value="ABC_membrane"/>
    <property type="match status" value="1"/>
</dbReference>
<accession>A0A9W6JA50</accession>
<keyword evidence="4" id="KW-1003">Cell membrane</keyword>
<evidence type="ECO:0000313" key="14">
    <source>
        <dbReference type="Proteomes" id="UP001143370"/>
    </source>
</evidence>
<evidence type="ECO:0000256" key="8">
    <source>
        <dbReference type="ARBA" id="ARBA00022989"/>
    </source>
</evidence>
<feature type="transmembrane region" description="Helical" evidence="10">
    <location>
        <begin position="80"/>
        <end position="102"/>
    </location>
</feature>
<dbReference type="PROSITE" id="PS50893">
    <property type="entry name" value="ABC_TRANSPORTER_2"/>
    <property type="match status" value="1"/>
</dbReference>
<keyword evidence="6" id="KW-0547">Nucleotide-binding</keyword>
<keyword evidence="8 10" id="KW-1133">Transmembrane helix</keyword>
<comment type="subcellular location">
    <subcellularLocation>
        <location evidence="1">Cell membrane</location>
        <topology evidence="1">Multi-pass membrane protein</topology>
    </subcellularLocation>
</comment>
<evidence type="ECO:0000256" key="2">
    <source>
        <dbReference type="ARBA" id="ARBA00005417"/>
    </source>
</evidence>
<dbReference type="GO" id="GO:0140359">
    <property type="term" value="F:ABC-type transporter activity"/>
    <property type="evidence" value="ECO:0007669"/>
    <property type="project" value="InterPro"/>
</dbReference>
<dbReference type="InterPro" id="IPR027417">
    <property type="entry name" value="P-loop_NTPase"/>
</dbReference>
<dbReference type="InterPro" id="IPR011527">
    <property type="entry name" value="ABC1_TM_dom"/>
</dbReference>
<dbReference type="GO" id="GO:0034040">
    <property type="term" value="F:ATPase-coupled lipid transmembrane transporter activity"/>
    <property type="evidence" value="ECO:0007669"/>
    <property type="project" value="TreeGrafter"/>
</dbReference>
<evidence type="ECO:0000256" key="4">
    <source>
        <dbReference type="ARBA" id="ARBA00022475"/>
    </source>
</evidence>
<evidence type="ECO:0000256" key="1">
    <source>
        <dbReference type="ARBA" id="ARBA00004651"/>
    </source>
</evidence>
<dbReference type="SUPFAM" id="SSF52540">
    <property type="entry name" value="P-loop containing nucleoside triphosphate hydrolases"/>
    <property type="match status" value="1"/>
</dbReference>
<dbReference type="Gene3D" id="1.20.1560.10">
    <property type="entry name" value="ABC transporter type 1, transmembrane domain"/>
    <property type="match status" value="1"/>
</dbReference>
<feature type="domain" description="ABC transporter" evidence="11">
    <location>
        <begin position="359"/>
        <end position="580"/>
    </location>
</feature>
<feature type="transmembrane region" description="Helical" evidence="10">
    <location>
        <begin position="25"/>
        <end position="50"/>
    </location>
</feature>
<dbReference type="RefSeq" id="WP_246544910.1">
    <property type="nucleotide sequence ID" value="NZ_BSFJ01000017.1"/>
</dbReference>
<dbReference type="Pfam" id="PF00005">
    <property type="entry name" value="ABC_tran"/>
    <property type="match status" value="1"/>
</dbReference>
<evidence type="ECO:0000256" key="6">
    <source>
        <dbReference type="ARBA" id="ARBA00022741"/>
    </source>
</evidence>
<proteinExistence type="inferred from homology"/>
<keyword evidence="14" id="KW-1185">Reference proteome</keyword>
<feature type="domain" description="ABC transmembrane type-1" evidence="12">
    <location>
        <begin position="45"/>
        <end position="327"/>
    </location>
</feature>
<dbReference type="InterPro" id="IPR039421">
    <property type="entry name" value="Type_1_exporter"/>
</dbReference>
<feature type="transmembrane region" description="Helical" evidence="10">
    <location>
        <begin position="155"/>
        <end position="176"/>
    </location>
</feature>
<comment type="similarity">
    <text evidence="2">Belongs to the ABC transporter superfamily.</text>
</comment>
<evidence type="ECO:0000256" key="5">
    <source>
        <dbReference type="ARBA" id="ARBA00022692"/>
    </source>
</evidence>
<dbReference type="FunFam" id="3.40.50.300:FF:000299">
    <property type="entry name" value="ABC transporter ATP-binding protein/permease"/>
    <property type="match status" value="1"/>
</dbReference>
<dbReference type="SUPFAM" id="SSF90123">
    <property type="entry name" value="ABC transporter transmembrane region"/>
    <property type="match status" value="1"/>
</dbReference>
<evidence type="ECO:0000313" key="13">
    <source>
        <dbReference type="EMBL" id="GLK72513.1"/>
    </source>
</evidence>